<evidence type="ECO:0000313" key="2">
    <source>
        <dbReference type="Proteomes" id="UP000324222"/>
    </source>
</evidence>
<dbReference type="AlphaFoldDB" id="A0A5B7IJ64"/>
<accession>A0A5B7IJ64</accession>
<keyword evidence="2" id="KW-1185">Reference proteome</keyword>
<reference evidence="1 2" key="1">
    <citation type="submission" date="2019-05" db="EMBL/GenBank/DDBJ databases">
        <title>Another draft genome of Portunus trituberculatus and its Hox gene families provides insights of decapod evolution.</title>
        <authorList>
            <person name="Jeong J.-H."/>
            <person name="Song I."/>
            <person name="Kim S."/>
            <person name="Choi T."/>
            <person name="Kim D."/>
            <person name="Ryu S."/>
            <person name="Kim W."/>
        </authorList>
    </citation>
    <scope>NUCLEOTIDE SEQUENCE [LARGE SCALE GENOMIC DNA]</scope>
    <source>
        <tissue evidence="1">Muscle</tissue>
    </source>
</reference>
<proteinExistence type="predicted"/>
<protein>
    <submittedName>
        <fullName evidence="1">Uncharacterized protein</fullName>
    </submittedName>
</protein>
<comment type="caution">
    <text evidence="1">The sequence shown here is derived from an EMBL/GenBank/DDBJ whole genome shotgun (WGS) entry which is preliminary data.</text>
</comment>
<evidence type="ECO:0000313" key="1">
    <source>
        <dbReference type="EMBL" id="MPC81557.1"/>
    </source>
</evidence>
<name>A0A5B7IJ64_PORTR</name>
<organism evidence="1 2">
    <name type="scientific">Portunus trituberculatus</name>
    <name type="common">Swimming crab</name>
    <name type="synonym">Neptunus trituberculatus</name>
    <dbReference type="NCBI Taxonomy" id="210409"/>
    <lineage>
        <taxon>Eukaryota</taxon>
        <taxon>Metazoa</taxon>
        <taxon>Ecdysozoa</taxon>
        <taxon>Arthropoda</taxon>
        <taxon>Crustacea</taxon>
        <taxon>Multicrustacea</taxon>
        <taxon>Malacostraca</taxon>
        <taxon>Eumalacostraca</taxon>
        <taxon>Eucarida</taxon>
        <taxon>Decapoda</taxon>
        <taxon>Pleocyemata</taxon>
        <taxon>Brachyura</taxon>
        <taxon>Eubrachyura</taxon>
        <taxon>Portunoidea</taxon>
        <taxon>Portunidae</taxon>
        <taxon>Portuninae</taxon>
        <taxon>Portunus</taxon>
    </lineage>
</organism>
<sequence length="69" mass="7839">MLITLPALLSSSNVFDTKQTVEQIEGRRTKTSTIAVSLDFVHQEHHEGGSEWLSRCLMKKKIHVTHSIH</sequence>
<dbReference type="Proteomes" id="UP000324222">
    <property type="component" value="Unassembled WGS sequence"/>
</dbReference>
<gene>
    <name evidence="1" type="ORF">E2C01_076181</name>
</gene>
<dbReference type="EMBL" id="VSRR010057308">
    <property type="protein sequence ID" value="MPC81557.1"/>
    <property type="molecule type" value="Genomic_DNA"/>
</dbReference>